<keyword evidence="5" id="KW-0460">Magnesium</keyword>
<dbReference type="InterPro" id="IPR002698">
    <property type="entry name" value="FTHF_cligase"/>
</dbReference>
<comment type="caution">
    <text evidence="7">The sequence shown here is derived from an EMBL/GenBank/DDBJ whole genome shotgun (WGS) entry which is preliminary data.</text>
</comment>
<dbReference type="GO" id="GO:0009396">
    <property type="term" value="P:folic acid-containing compound biosynthetic process"/>
    <property type="evidence" value="ECO:0007669"/>
    <property type="project" value="TreeGrafter"/>
</dbReference>
<keyword evidence="2 4" id="KW-0547">Nucleotide-binding</keyword>
<dbReference type="PANTHER" id="PTHR23407">
    <property type="entry name" value="ATPASE INHIBITOR/5-FORMYLTETRAHYDROFOLATE CYCLO-LIGASE"/>
    <property type="match status" value="1"/>
</dbReference>
<feature type="compositionally biased region" description="Gly residues" evidence="6">
    <location>
        <begin position="11"/>
        <end position="24"/>
    </location>
</feature>
<keyword evidence="8" id="KW-1185">Reference proteome</keyword>
<evidence type="ECO:0000256" key="5">
    <source>
        <dbReference type="RuleBase" id="RU361279"/>
    </source>
</evidence>
<dbReference type="Proteomes" id="UP000654123">
    <property type="component" value="Unassembled WGS sequence"/>
</dbReference>
<reference evidence="7" key="1">
    <citation type="journal article" date="2014" name="Int. J. Syst. Evol. Microbiol.">
        <title>Complete genome sequence of Corynebacterium casei LMG S-19264T (=DSM 44701T), isolated from a smear-ripened cheese.</title>
        <authorList>
            <consortium name="US DOE Joint Genome Institute (JGI-PGF)"/>
            <person name="Walter F."/>
            <person name="Albersmeier A."/>
            <person name="Kalinowski J."/>
            <person name="Ruckert C."/>
        </authorList>
    </citation>
    <scope>NUCLEOTIDE SEQUENCE</scope>
    <source>
        <strain evidence="7">JCM 4335</strain>
    </source>
</reference>
<keyword evidence="5" id="KW-0479">Metal-binding</keyword>
<evidence type="ECO:0000313" key="8">
    <source>
        <dbReference type="Proteomes" id="UP000654123"/>
    </source>
</evidence>
<evidence type="ECO:0000256" key="3">
    <source>
        <dbReference type="ARBA" id="ARBA00022840"/>
    </source>
</evidence>
<feature type="binding site" evidence="4">
    <location>
        <begin position="36"/>
        <end position="40"/>
    </location>
    <ligand>
        <name>ATP</name>
        <dbReference type="ChEBI" id="CHEBI:30616"/>
    </ligand>
</feature>
<feature type="binding site" evidence="4">
    <location>
        <position position="82"/>
    </location>
    <ligand>
        <name>substrate</name>
    </ligand>
</feature>
<comment type="cofactor">
    <cofactor evidence="5">
        <name>Mg(2+)</name>
        <dbReference type="ChEBI" id="CHEBI:18420"/>
    </cofactor>
</comment>
<dbReference type="Pfam" id="PF01812">
    <property type="entry name" value="5-FTHF_cyc-lig"/>
    <property type="match status" value="1"/>
</dbReference>
<evidence type="ECO:0000256" key="2">
    <source>
        <dbReference type="ARBA" id="ARBA00022741"/>
    </source>
</evidence>
<accession>A0A918AYV3</accession>
<proteinExistence type="inferred from homology"/>
<dbReference type="PIRSF" id="PIRSF006806">
    <property type="entry name" value="FTHF_cligase"/>
    <property type="match status" value="1"/>
</dbReference>
<evidence type="ECO:0000256" key="1">
    <source>
        <dbReference type="ARBA" id="ARBA00010638"/>
    </source>
</evidence>
<dbReference type="GO" id="GO:0035999">
    <property type="term" value="P:tetrahydrofolate interconversion"/>
    <property type="evidence" value="ECO:0007669"/>
    <property type="project" value="TreeGrafter"/>
</dbReference>
<dbReference type="InterPro" id="IPR037171">
    <property type="entry name" value="NagB/RpiA_transferase-like"/>
</dbReference>
<dbReference type="EMBL" id="BMSV01000004">
    <property type="protein sequence ID" value="GGQ04072.1"/>
    <property type="molecule type" value="Genomic_DNA"/>
</dbReference>
<feature type="compositionally biased region" description="Acidic residues" evidence="6">
    <location>
        <begin position="1"/>
        <end position="10"/>
    </location>
</feature>
<feature type="binding site" evidence="4">
    <location>
        <position position="87"/>
    </location>
    <ligand>
        <name>substrate</name>
    </ligand>
</feature>
<dbReference type="Gene3D" id="3.40.50.10420">
    <property type="entry name" value="NagB/RpiA/CoA transferase-like"/>
    <property type="match status" value="1"/>
</dbReference>
<dbReference type="InterPro" id="IPR024185">
    <property type="entry name" value="FTHF_cligase-like_sf"/>
</dbReference>
<protein>
    <recommendedName>
        <fullName evidence="5">5-formyltetrahydrofolate cyclo-ligase</fullName>
        <ecNumber evidence="5">6.3.3.2</ecNumber>
    </recommendedName>
</protein>
<dbReference type="GO" id="GO:0046872">
    <property type="term" value="F:metal ion binding"/>
    <property type="evidence" value="ECO:0007669"/>
    <property type="project" value="UniProtKB-KW"/>
</dbReference>
<comment type="catalytic activity">
    <reaction evidence="5">
        <text>(6S)-5-formyl-5,6,7,8-tetrahydrofolate + ATP = (6R)-5,10-methenyltetrahydrofolate + ADP + phosphate</text>
        <dbReference type="Rhea" id="RHEA:10488"/>
        <dbReference type="ChEBI" id="CHEBI:30616"/>
        <dbReference type="ChEBI" id="CHEBI:43474"/>
        <dbReference type="ChEBI" id="CHEBI:57455"/>
        <dbReference type="ChEBI" id="CHEBI:57457"/>
        <dbReference type="ChEBI" id="CHEBI:456216"/>
        <dbReference type="EC" id="6.3.3.2"/>
    </reaction>
</comment>
<feature type="region of interest" description="Disordered" evidence="6">
    <location>
        <begin position="1"/>
        <end position="38"/>
    </location>
</feature>
<feature type="compositionally biased region" description="Basic and acidic residues" evidence="6">
    <location>
        <begin position="28"/>
        <end position="38"/>
    </location>
</feature>
<keyword evidence="3 4" id="KW-0067">ATP-binding</keyword>
<dbReference type="GO" id="GO:0005524">
    <property type="term" value="F:ATP binding"/>
    <property type="evidence" value="ECO:0007669"/>
    <property type="project" value="UniProtKB-KW"/>
</dbReference>
<gene>
    <name evidence="7" type="ORF">GCM10010249_23070</name>
</gene>
<dbReference type="PANTHER" id="PTHR23407:SF1">
    <property type="entry name" value="5-FORMYLTETRAHYDROFOLATE CYCLO-LIGASE"/>
    <property type="match status" value="1"/>
</dbReference>
<organism evidence="7 8">
    <name type="scientific">Streptomyces roseolilacinus</name>
    <dbReference type="NCBI Taxonomy" id="66904"/>
    <lineage>
        <taxon>Bacteria</taxon>
        <taxon>Bacillati</taxon>
        <taxon>Actinomycetota</taxon>
        <taxon>Actinomycetes</taxon>
        <taxon>Kitasatosporales</taxon>
        <taxon>Streptomycetaceae</taxon>
        <taxon>Streptomyces</taxon>
    </lineage>
</organism>
<dbReference type="GO" id="GO:0030272">
    <property type="term" value="F:5-formyltetrahydrofolate cyclo-ligase activity"/>
    <property type="evidence" value="ECO:0007669"/>
    <property type="project" value="UniProtKB-EC"/>
</dbReference>
<evidence type="ECO:0000256" key="6">
    <source>
        <dbReference type="SAM" id="MobiDB-lite"/>
    </source>
</evidence>
<reference evidence="7" key="2">
    <citation type="submission" date="2020-09" db="EMBL/GenBank/DDBJ databases">
        <authorList>
            <person name="Sun Q."/>
            <person name="Ohkuma M."/>
        </authorList>
    </citation>
    <scope>NUCLEOTIDE SEQUENCE</scope>
    <source>
        <strain evidence="7">JCM 4335</strain>
    </source>
</reference>
<dbReference type="AlphaFoldDB" id="A0A918AYV3"/>
<dbReference type="EC" id="6.3.3.2" evidence="5"/>
<evidence type="ECO:0000256" key="4">
    <source>
        <dbReference type="PIRSR" id="PIRSR006806-1"/>
    </source>
</evidence>
<evidence type="ECO:0000313" key="7">
    <source>
        <dbReference type="EMBL" id="GGQ04072.1"/>
    </source>
</evidence>
<feature type="binding site" evidence="4">
    <location>
        <begin position="165"/>
        <end position="173"/>
    </location>
    <ligand>
        <name>ATP</name>
        <dbReference type="ChEBI" id="CHEBI:30616"/>
    </ligand>
</feature>
<sequence>MASVVTEDEAGTGGGGRDGAGSGPRGRAPGERAPDKAGLRERLLAARTLLTGEDVRRAAGALAAAALGLPELAGAGTVAAYVSVGREPGTRELVDALHARGVRVLLPVLLDDNDLDWAAYAGVEGLAKARLGLLEPSGPRLGPDAVTEADAVLLPGLAVDARGMRLGRGGGSYDRVLARLARAGADPALVVLLYAHEVVARVPEEPHDHPVHAVVTPDGVRRFSAPRPV</sequence>
<comment type="similarity">
    <text evidence="1 5">Belongs to the 5-formyltetrahydrofolate cyclo-ligase family.</text>
</comment>
<dbReference type="NCBIfam" id="TIGR02727">
    <property type="entry name" value="MTHFS_bact"/>
    <property type="match status" value="1"/>
</dbReference>
<name>A0A918AYV3_9ACTN</name>
<dbReference type="SUPFAM" id="SSF100950">
    <property type="entry name" value="NagB/RpiA/CoA transferase-like"/>
    <property type="match status" value="1"/>
</dbReference>